<evidence type="ECO:0000313" key="1">
    <source>
        <dbReference type="EMBL" id="EMR67795.1"/>
    </source>
</evidence>
<dbReference type="Proteomes" id="UP000012174">
    <property type="component" value="Unassembled WGS sequence"/>
</dbReference>
<dbReference type="PANTHER" id="PTHR24148">
    <property type="entry name" value="ANKYRIN REPEAT DOMAIN-CONTAINING PROTEIN 39 HOMOLOG-RELATED"/>
    <property type="match status" value="1"/>
</dbReference>
<dbReference type="PANTHER" id="PTHR24148:SF64">
    <property type="entry name" value="HETEROKARYON INCOMPATIBILITY DOMAIN-CONTAINING PROTEIN"/>
    <property type="match status" value="1"/>
</dbReference>
<dbReference type="KEGG" id="ela:UCREL1_5201"/>
<dbReference type="InterPro" id="IPR052895">
    <property type="entry name" value="HetReg/Transcr_Mod"/>
</dbReference>
<reference evidence="2" key="1">
    <citation type="journal article" date="2013" name="Genome Announc.">
        <title>Draft genome sequence of the grapevine dieback fungus Eutypa lata UCR-EL1.</title>
        <authorList>
            <person name="Blanco-Ulate B."/>
            <person name="Rolshausen P.E."/>
            <person name="Cantu D."/>
        </authorList>
    </citation>
    <scope>NUCLEOTIDE SEQUENCE [LARGE SCALE GENOMIC DNA]</scope>
    <source>
        <strain evidence="2">UCR-EL1</strain>
    </source>
</reference>
<name>M7TM41_EUTLA</name>
<dbReference type="OrthoDB" id="2157530at2759"/>
<evidence type="ECO:0008006" key="3">
    <source>
        <dbReference type="Google" id="ProtNLM"/>
    </source>
</evidence>
<gene>
    <name evidence="1" type="ORF">UCREL1_5201</name>
</gene>
<accession>M7TM41</accession>
<protein>
    <recommendedName>
        <fullName evidence="3">Heterokaryon incompatibility domain-containing protein</fullName>
    </recommendedName>
</protein>
<organism evidence="1 2">
    <name type="scientific">Eutypa lata (strain UCR-EL1)</name>
    <name type="common">Grapevine dieback disease fungus</name>
    <name type="synonym">Eutypa armeniacae</name>
    <dbReference type="NCBI Taxonomy" id="1287681"/>
    <lineage>
        <taxon>Eukaryota</taxon>
        <taxon>Fungi</taxon>
        <taxon>Dikarya</taxon>
        <taxon>Ascomycota</taxon>
        <taxon>Pezizomycotina</taxon>
        <taxon>Sordariomycetes</taxon>
        <taxon>Xylariomycetidae</taxon>
        <taxon>Xylariales</taxon>
        <taxon>Diatrypaceae</taxon>
        <taxon>Eutypa</taxon>
    </lineage>
</organism>
<proteinExistence type="predicted"/>
<keyword evidence="2" id="KW-1185">Reference proteome</keyword>
<dbReference type="HOGENOM" id="CLU_025795_0_0_1"/>
<dbReference type="STRING" id="1287681.M7TM41"/>
<dbReference type="EMBL" id="KB706354">
    <property type="protein sequence ID" value="EMR67795.1"/>
    <property type="molecule type" value="Genomic_DNA"/>
</dbReference>
<sequence length="448" mass="50747">MTSLEWQPGNLYGRHREPEYNAISYTWGRWRLDTSGDHEQQQQQQRVGEGSSSSSEIYGIVIHNVKWDIPPISPDHFTVEEFRTALRRAAGRFYPRSDGGDGEFLWLDVACIDQRRGSEDDARLKKLFWDPWFTSLWTLQESYLRQNAVLLSREAQPLNQDCLGGLRELISFCENLSSYCAKVLAVLALNALYKTVHSRGLPALYSNNPLAAYCAAGRREATDPSDYVYKIQQIFHYRLGRSEEGLDPCTAGDDHGCRRSLEAQLGARLASSWWWKLDSLRGIRADTLSADKGVAVGVFKGRMCRYTTLQGLWSKIVGPRDTDDSRNARTRASAPDTFHHIGLDVKYGGIEDVLDSDEPLIYRTQGHARDIHPGDEQQALASWLSRHYGDCLRVLLLGKIIDDVESRTFEVETFNVGLLLVQGMEDVQPILAALDTHQPWEDMEGCFV</sequence>
<evidence type="ECO:0000313" key="2">
    <source>
        <dbReference type="Proteomes" id="UP000012174"/>
    </source>
</evidence>
<dbReference type="AlphaFoldDB" id="M7TM41"/>